<dbReference type="AlphaFoldDB" id="A0A5B7KBW5"/>
<name>A0A5B7KBW5_PORTR</name>
<dbReference type="EMBL" id="VSRR010139875">
    <property type="protein sequence ID" value="MPD04214.1"/>
    <property type="molecule type" value="Genomic_DNA"/>
</dbReference>
<dbReference type="OrthoDB" id="310654at2759"/>
<organism evidence="1 2">
    <name type="scientific">Portunus trituberculatus</name>
    <name type="common">Swimming crab</name>
    <name type="synonym">Neptunus trituberculatus</name>
    <dbReference type="NCBI Taxonomy" id="210409"/>
    <lineage>
        <taxon>Eukaryota</taxon>
        <taxon>Metazoa</taxon>
        <taxon>Ecdysozoa</taxon>
        <taxon>Arthropoda</taxon>
        <taxon>Crustacea</taxon>
        <taxon>Multicrustacea</taxon>
        <taxon>Malacostraca</taxon>
        <taxon>Eumalacostraca</taxon>
        <taxon>Eucarida</taxon>
        <taxon>Decapoda</taxon>
        <taxon>Pleocyemata</taxon>
        <taxon>Brachyura</taxon>
        <taxon>Eubrachyura</taxon>
        <taxon>Portunoidea</taxon>
        <taxon>Portunidae</taxon>
        <taxon>Portuninae</taxon>
        <taxon>Portunus</taxon>
    </lineage>
</organism>
<keyword evidence="2" id="KW-1185">Reference proteome</keyword>
<accession>A0A5B7KBW5</accession>
<evidence type="ECO:0000313" key="2">
    <source>
        <dbReference type="Proteomes" id="UP000324222"/>
    </source>
</evidence>
<reference evidence="1 2" key="1">
    <citation type="submission" date="2019-05" db="EMBL/GenBank/DDBJ databases">
        <title>Another draft genome of Portunus trituberculatus and its Hox gene families provides insights of decapod evolution.</title>
        <authorList>
            <person name="Jeong J.-H."/>
            <person name="Song I."/>
            <person name="Kim S."/>
            <person name="Choi T."/>
            <person name="Kim D."/>
            <person name="Ryu S."/>
            <person name="Kim W."/>
        </authorList>
    </citation>
    <scope>NUCLEOTIDE SEQUENCE [LARGE SCALE GENOMIC DNA]</scope>
    <source>
        <tissue evidence="1">Muscle</tissue>
    </source>
</reference>
<gene>
    <name evidence="1" type="ORF">E2C01_099888</name>
</gene>
<evidence type="ECO:0000313" key="1">
    <source>
        <dbReference type="EMBL" id="MPD04214.1"/>
    </source>
</evidence>
<sequence length="44" mass="5000">MVILAALIIKYVMFESHGQLEESLIHDSLNHQRDSFSNISVKGQ</sequence>
<proteinExistence type="predicted"/>
<comment type="caution">
    <text evidence="1">The sequence shown here is derived from an EMBL/GenBank/DDBJ whole genome shotgun (WGS) entry which is preliminary data.</text>
</comment>
<protein>
    <submittedName>
        <fullName evidence="1">Uncharacterized protein</fullName>
    </submittedName>
</protein>
<dbReference type="Proteomes" id="UP000324222">
    <property type="component" value="Unassembled WGS sequence"/>
</dbReference>